<dbReference type="GO" id="GO:0016874">
    <property type="term" value="F:ligase activity"/>
    <property type="evidence" value="ECO:0007669"/>
    <property type="project" value="UniProtKB-KW"/>
</dbReference>
<dbReference type="FunFam" id="3.30.40.10:FF:000309">
    <property type="entry name" value="E3 ubiquitin-protein ligase MBR2"/>
    <property type="match status" value="1"/>
</dbReference>
<gene>
    <name evidence="12" type="ORF">LIER_02875</name>
</gene>
<proteinExistence type="predicted"/>
<evidence type="ECO:0000256" key="9">
    <source>
        <dbReference type="PROSITE-ProRule" id="PRU00175"/>
    </source>
</evidence>
<keyword evidence="7" id="KW-0833">Ubl conjugation pathway</keyword>
<comment type="pathway">
    <text evidence="2">Protein modification; protein ubiquitination.</text>
</comment>
<dbReference type="SMART" id="SM00184">
    <property type="entry name" value="RING"/>
    <property type="match status" value="1"/>
</dbReference>
<feature type="region of interest" description="Disordered" evidence="10">
    <location>
        <begin position="183"/>
        <end position="222"/>
    </location>
</feature>
<feature type="compositionally biased region" description="Low complexity" evidence="10">
    <location>
        <begin position="432"/>
        <end position="459"/>
    </location>
</feature>
<dbReference type="PANTHER" id="PTHR22937:SF216">
    <property type="entry name" value="RING-TYPE E3 UBIQUITIN TRANSFERASE"/>
    <property type="match status" value="1"/>
</dbReference>
<evidence type="ECO:0000256" key="8">
    <source>
        <dbReference type="ARBA" id="ARBA00022833"/>
    </source>
</evidence>
<dbReference type="Proteomes" id="UP001454036">
    <property type="component" value="Unassembled WGS sequence"/>
</dbReference>
<protein>
    <recommendedName>
        <fullName evidence="3">RING-type E3 ubiquitin transferase</fullName>
        <ecNumber evidence="3">2.3.2.27</ecNumber>
    </recommendedName>
</protein>
<dbReference type="Gene3D" id="3.30.40.10">
    <property type="entry name" value="Zinc/RING finger domain, C3HC4 (zinc finger)"/>
    <property type="match status" value="1"/>
</dbReference>
<evidence type="ECO:0000259" key="11">
    <source>
        <dbReference type="PROSITE" id="PS50089"/>
    </source>
</evidence>
<feature type="region of interest" description="Disordered" evidence="10">
    <location>
        <begin position="498"/>
        <end position="536"/>
    </location>
</feature>
<keyword evidence="12" id="KW-0436">Ligase</keyword>
<dbReference type="AlphaFoldDB" id="A0AAV3NSM7"/>
<comment type="catalytic activity">
    <reaction evidence="1">
        <text>S-ubiquitinyl-[E2 ubiquitin-conjugating enzyme]-L-cysteine + [acceptor protein]-L-lysine = [E2 ubiquitin-conjugating enzyme]-L-cysteine + N(6)-ubiquitinyl-[acceptor protein]-L-lysine.</text>
        <dbReference type="EC" id="2.3.2.27"/>
    </reaction>
</comment>
<reference evidence="12 13" key="1">
    <citation type="submission" date="2024-01" db="EMBL/GenBank/DDBJ databases">
        <title>The complete chloroplast genome sequence of Lithospermum erythrorhizon: insights into the phylogenetic relationship among Boraginaceae species and the maternal lineages of purple gromwells.</title>
        <authorList>
            <person name="Okada T."/>
            <person name="Watanabe K."/>
        </authorList>
    </citation>
    <scope>NUCLEOTIDE SEQUENCE [LARGE SCALE GENOMIC DNA]</scope>
</reference>
<dbReference type="EMBL" id="BAABME010000329">
    <property type="protein sequence ID" value="GAA0141821.1"/>
    <property type="molecule type" value="Genomic_DNA"/>
</dbReference>
<evidence type="ECO:0000256" key="1">
    <source>
        <dbReference type="ARBA" id="ARBA00000900"/>
    </source>
</evidence>
<evidence type="ECO:0000313" key="12">
    <source>
        <dbReference type="EMBL" id="GAA0141821.1"/>
    </source>
</evidence>
<evidence type="ECO:0000256" key="6">
    <source>
        <dbReference type="ARBA" id="ARBA00022771"/>
    </source>
</evidence>
<evidence type="ECO:0000256" key="5">
    <source>
        <dbReference type="ARBA" id="ARBA00022723"/>
    </source>
</evidence>
<evidence type="ECO:0000256" key="10">
    <source>
        <dbReference type="SAM" id="MobiDB-lite"/>
    </source>
</evidence>
<sequence>MQGERSILDSFPDTIDLNQGSVSGSNSNAMDHSAVWDNLLNPVENRLPNYMLSSGETSVGCPSTSCHNARRFSGWDTGECSSGAQDHMYDDLCIGQGWSTSVSSCAIPDAMQEDQPEPSAVICSESGNSYGGNHVNGRALNMSNHCSRNAYLNSGYMDNGDNCWQGTSSRCYFPSRAEAHAGLSFGSSTKNPGASSSNSLYMTEDSDESGLSLGASGSSGKRKSLEGCPAQFYSGGSSSAHAQDENVMWHNGPGRLNTAGSFTTSPPMWPYSSQPEQMNPRIGVGLWGTSSEEVFPPSTTTGVENAARNVGGRLNAGHQEQDLFTFPLAGASLGSSSNQPSRSFASSVSSLLINSPYHPSQTHATHTPGYSGSTLPYSWNGSIDSQSGSSLHHFMSSRDMGAIFHDELNSRSNLRNSEDHPAAFTSFERQDSPSSSLALGSSHSSRSLLPSSRSGSGSSIRNHPTGWTADQNLTAHNQHGLTEHAPWTLFPPVDYGNQRGHFPVTPPESSSSMEAEMLSFSSRRRQHPSSRPALVMDEPSDVISGWRALAVDLEGRQRLIRQVRNAARRRDNWRAQDFAVFSPFINGAAELHDRHSDMRLDVDSMSYEELLALEERIGNVGTGLNEEIIMKSMKQRKYQLTGSSSNDEACCICREEYVAGDDIGTAACGHEFHTDCIKQWLLLKNLCPICKMTALET</sequence>
<evidence type="ECO:0000256" key="7">
    <source>
        <dbReference type="ARBA" id="ARBA00022786"/>
    </source>
</evidence>
<dbReference type="SUPFAM" id="SSF57850">
    <property type="entry name" value="RING/U-box"/>
    <property type="match status" value="1"/>
</dbReference>
<keyword evidence="5" id="KW-0479">Metal-binding</keyword>
<feature type="compositionally biased region" description="Low complexity" evidence="10">
    <location>
        <begin position="209"/>
        <end position="219"/>
    </location>
</feature>
<dbReference type="GO" id="GO:0043161">
    <property type="term" value="P:proteasome-mediated ubiquitin-dependent protein catabolic process"/>
    <property type="evidence" value="ECO:0007669"/>
    <property type="project" value="UniProtKB-ARBA"/>
</dbReference>
<comment type="caution">
    <text evidence="12">The sequence shown here is derived from an EMBL/GenBank/DDBJ whole genome shotgun (WGS) entry which is preliminary data.</text>
</comment>
<accession>A0AAV3NSM7</accession>
<keyword evidence="4" id="KW-0808">Transferase</keyword>
<dbReference type="InterPro" id="IPR001841">
    <property type="entry name" value="Znf_RING"/>
</dbReference>
<evidence type="ECO:0000256" key="2">
    <source>
        <dbReference type="ARBA" id="ARBA00004906"/>
    </source>
</evidence>
<feature type="compositionally biased region" description="Polar residues" evidence="10">
    <location>
        <begin position="185"/>
        <end position="201"/>
    </location>
</feature>
<dbReference type="PANTHER" id="PTHR22937">
    <property type="entry name" value="E3 UBIQUITIN-PROTEIN LIGASE RNF165"/>
    <property type="match status" value="1"/>
</dbReference>
<evidence type="ECO:0000256" key="4">
    <source>
        <dbReference type="ARBA" id="ARBA00022679"/>
    </source>
</evidence>
<feature type="compositionally biased region" description="Low complexity" evidence="10">
    <location>
        <begin position="508"/>
        <end position="521"/>
    </location>
</feature>
<feature type="region of interest" description="Disordered" evidence="10">
    <location>
        <begin position="425"/>
        <end position="471"/>
    </location>
</feature>
<dbReference type="GO" id="GO:0010228">
    <property type="term" value="P:vegetative to reproductive phase transition of meristem"/>
    <property type="evidence" value="ECO:0007669"/>
    <property type="project" value="UniProtKB-ARBA"/>
</dbReference>
<evidence type="ECO:0000313" key="13">
    <source>
        <dbReference type="Proteomes" id="UP001454036"/>
    </source>
</evidence>
<dbReference type="GO" id="GO:0061630">
    <property type="term" value="F:ubiquitin protein ligase activity"/>
    <property type="evidence" value="ECO:0007669"/>
    <property type="project" value="UniProtKB-EC"/>
</dbReference>
<organism evidence="12 13">
    <name type="scientific">Lithospermum erythrorhizon</name>
    <name type="common">Purple gromwell</name>
    <name type="synonym">Lithospermum officinale var. erythrorhizon</name>
    <dbReference type="NCBI Taxonomy" id="34254"/>
    <lineage>
        <taxon>Eukaryota</taxon>
        <taxon>Viridiplantae</taxon>
        <taxon>Streptophyta</taxon>
        <taxon>Embryophyta</taxon>
        <taxon>Tracheophyta</taxon>
        <taxon>Spermatophyta</taxon>
        <taxon>Magnoliopsida</taxon>
        <taxon>eudicotyledons</taxon>
        <taxon>Gunneridae</taxon>
        <taxon>Pentapetalae</taxon>
        <taxon>asterids</taxon>
        <taxon>lamiids</taxon>
        <taxon>Boraginales</taxon>
        <taxon>Boraginaceae</taxon>
        <taxon>Boraginoideae</taxon>
        <taxon>Lithospermeae</taxon>
        <taxon>Lithospermum</taxon>
    </lineage>
</organism>
<keyword evidence="8" id="KW-0862">Zinc</keyword>
<keyword evidence="13" id="KW-1185">Reference proteome</keyword>
<dbReference type="InterPro" id="IPR045191">
    <property type="entry name" value="MBR1/2-like"/>
</dbReference>
<feature type="domain" description="RING-type" evidence="11">
    <location>
        <begin position="650"/>
        <end position="691"/>
    </location>
</feature>
<dbReference type="InterPro" id="IPR013083">
    <property type="entry name" value="Znf_RING/FYVE/PHD"/>
</dbReference>
<name>A0AAV3NSM7_LITER</name>
<evidence type="ECO:0000256" key="3">
    <source>
        <dbReference type="ARBA" id="ARBA00012483"/>
    </source>
</evidence>
<dbReference type="EC" id="2.3.2.27" evidence="3"/>
<dbReference type="GO" id="GO:0008270">
    <property type="term" value="F:zinc ion binding"/>
    <property type="evidence" value="ECO:0007669"/>
    <property type="project" value="UniProtKB-KW"/>
</dbReference>
<dbReference type="PROSITE" id="PS50089">
    <property type="entry name" value="ZF_RING_2"/>
    <property type="match status" value="1"/>
</dbReference>
<keyword evidence="6 9" id="KW-0863">Zinc-finger</keyword>
<dbReference type="Pfam" id="PF13639">
    <property type="entry name" value="zf-RING_2"/>
    <property type="match status" value="1"/>
</dbReference>